<evidence type="ECO:0000313" key="1">
    <source>
        <dbReference type="EMBL" id="AHF77624.1"/>
    </source>
</evidence>
<dbReference type="Proteomes" id="UP000019028">
    <property type="component" value="Chromosome"/>
</dbReference>
<reference evidence="1 2" key="1">
    <citation type="journal article" date="2014" name="Genome Biol. Evol.">
        <title>Genome degeneration and adaptation in a nascent stage of symbiosis.</title>
        <authorList>
            <person name="Oakeson K.F."/>
            <person name="Gil R."/>
            <person name="Clayton A.L."/>
            <person name="Dunn D.M."/>
            <person name="von Niederhausern A.C."/>
            <person name="Hamil C."/>
            <person name="Aoyagi A."/>
            <person name="Duval B."/>
            <person name="Baca A."/>
            <person name="Silva F.J."/>
            <person name="Vallier A."/>
            <person name="Jackson D.G."/>
            <person name="Latorre A."/>
            <person name="Weiss R.B."/>
            <person name="Heddi A."/>
            <person name="Moya A."/>
            <person name="Dale C."/>
        </authorList>
    </citation>
    <scope>NUCLEOTIDE SEQUENCE [LARGE SCALE GENOMIC DNA]</scope>
    <source>
        <strain evidence="1 2">HS1</strain>
    </source>
</reference>
<evidence type="ECO:0000313" key="2">
    <source>
        <dbReference type="Proteomes" id="UP000019028"/>
    </source>
</evidence>
<protein>
    <submittedName>
        <fullName evidence="1">Uncharacterized protein</fullName>
    </submittedName>
</protein>
<organism evidence="1 2">
    <name type="scientific">Sodalis praecaptivus</name>
    <dbReference type="NCBI Taxonomy" id="1239307"/>
    <lineage>
        <taxon>Bacteria</taxon>
        <taxon>Pseudomonadati</taxon>
        <taxon>Pseudomonadota</taxon>
        <taxon>Gammaproteobacteria</taxon>
        <taxon>Enterobacterales</taxon>
        <taxon>Bruguierivoracaceae</taxon>
        <taxon>Sodalis</taxon>
    </lineage>
</organism>
<dbReference type="KEGG" id="sod:Sant_2596"/>
<sequence>MVKIEVRPRHRHLIAVKMSSDNVMSVNNASCKFPSTVNFCLVLNDERDCRKYSAFSHRSFLGREMPFTPFATPKRLGFNQYNEPGTPDPCAVEAFYNQCQDHESNTQSIDLPQAEYMLYLKDDPMHYPPIARIIGLTDNSCFCPSNVVLIWVAAHSSSEL</sequence>
<proteinExistence type="predicted"/>
<dbReference type="EMBL" id="CP006569">
    <property type="protein sequence ID" value="AHF77624.1"/>
    <property type="molecule type" value="Genomic_DNA"/>
</dbReference>
<dbReference type="AlphaFoldDB" id="W0HV25"/>
<accession>W0HV25</accession>
<name>W0HV25_9GAMM</name>
<gene>
    <name evidence="1" type="ORF">Sant_2596</name>
</gene>
<dbReference type="HOGENOM" id="CLU_1651010_0_0_6"/>
<keyword evidence="2" id="KW-1185">Reference proteome</keyword>